<comment type="caution">
    <text evidence="4">The sequence shown here is derived from an EMBL/GenBank/DDBJ whole genome shotgun (WGS) entry which is preliminary data.</text>
</comment>
<organism evidence="4 5">
    <name type="scientific">Hibiscus syriacus</name>
    <name type="common">Rose of Sharon</name>
    <dbReference type="NCBI Taxonomy" id="106335"/>
    <lineage>
        <taxon>Eukaryota</taxon>
        <taxon>Viridiplantae</taxon>
        <taxon>Streptophyta</taxon>
        <taxon>Embryophyta</taxon>
        <taxon>Tracheophyta</taxon>
        <taxon>Spermatophyta</taxon>
        <taxon>Magnoliopsida</taxon>
        <taxon>eudicotyledons</taxon>
        <taxon>Gunneridae</taxon>
        <taxon>Pentapetalae</taxon>
        <taxon>rosids</taxon>
        <taxon>malvids</taxon>
        <taxon>Malvales</taxon>
        <taxon>Malvaceae</taxon>
        <taxon>Malvoideae</taxon>
        <taxon>Hibiscus</taxon>
    </lineage>
</organism>
<dbReference type="InterPro" id="IPR055126">
    <property type="entry name" value="EDR4-like_N"/>
</dbReference>
<accession>A0A6A2Z1N7</accession>
<proteinExistence type="predicted"/>
<dbReference type="InterPro" id="IPR021480">
    <property type="entry name" value="Zinc_ribbon_12"/>
</dbReference>
<feature type="region of interest" description="Disordered" evidence="1">
    <location>
        <begin position="66"/>
        <end position="141"/>
    </location>
</feature>
<gene>
    <name evidence="4" type="ORF">F3Y22_tig00111105pilonHSYRG00845</name>
</gene>
<dbReference type="AlphaFoldDB" id="A0A6A2Z1N7"/>
<dbReference type="Pfam" id="PF11331">
    <property type="entry name" value="Zn_ribbon_12"/>
    <property type="match status" value="1"/>
</dbReference>
<sequence>MGGGTTPRVRLVRCPKCRLLLPEVENIPVYKCGGCDTVLVAKNRRAIVESMSFLQETGASGSDKLVHVSENGESSSSTPQKVHLSQESGSQSGDLDDNLSIEGHCNDRKTSRDTDKKCGNLDENGSNDGREKGSGQLQLESSEDCNVQQQGVSIECFSPTELHHENEELMVEEANDKTLQLEGSYSESKSNKIDSNIQDRSFDDPYAAGESNLTVTASAAAGEVMSSDNLFSSPNELMEQPQRSENRVFDHVSPTESFETSDFVSPCSELSDPDLGYLSKSTTTRTSHAYDGSISSYDRMDDQFLDQQIHSFKNNYKAANYLVREERKRKDNLPAKGLMNGNARNFSSDLSNKKPYSTAKYSKWHRDEAVEPVLHQRPPGSWTKLVRDEYPFRHPFSQRASLRGYENAGPSRGLHDEFPEYSEQENMKMLRMVRELQDQISKTCNLNGRKTRGRASIDVPWRQKHCPTYYYPQEENFYPTHEIDNSCTFFHPQRWPRSEQLPPPMFRQAQGYCRAQSGHPCYKCYSNHPSSPHRYLESDFSSWSHEMISGTRDHELKRYSRDKHYSVRRHRQPTAGGAPFVTCYHCFRPLELPGDFLLSKRRFHQLKCGGCSKVLTFSLQNGNHVVPYEPVGTRTSTVQSGDLQRCDECKN</sequence>
<evidence type="ECO:0000313" key="5">
    <source>
        <dbReference type="Proteomes" id="UP000436088"/>
    </source>
</evidence>
<evidence type="ECO:0000256" key="1">
    <source>
        <dbReference type="SAM" id="MobiDB-lite"/>
    </source>
</evidence>
<dbReference type="Pfam" id="PF22910">
    <property type="entry name" value="EDR4-like_1st"/>
    <property type="match status" value="1"/>
</dbReference>
<name>A0A6A2Z1N7_HIBSY</name>
<reference evidence="4" key="1">
    <citation type="submission" date="2019-09" db="EMBL/GenBank/DDBJ databases">
        <title>Draft genome information of white flower Hibiscus syriacus.</title>
        <authorList>
            <person name="Kim Y.-M."/>
        </authorList>
    </citation>
    <scope>NUCLEOTIDE SEQUENCE [LARGE SCALE GENOMIC DNA]</scope>
    <source>
        <strain evidence="4">YM2019G1</strain>
    </source>
</reference>
<feature type="compositionally biased region" description="Basic and acidic residues" evidence="1">
    <location>
        <begin position="104"/>
        <end position="120"/>
    </location>
</feature>
<dbReference type="GO" id="GO:0016301">
    <property type="term" value="F:kinase activity"/>
    <property type="evidence" value="ECO:0007669"/>
    <property type="project" value="UniProtKB-KW"/>
</dbReference>
<protein>
    <submittedName>
        <fullName evidence="4">Kinase interacting family protein, putative isoform 1</fullName>
    </submittedName>
</protein>
<dbReference type="PANTHER" id="PTHR31105">
    <property type="entry name" value="EXTRA-LARGE G-PROTEIN-LIKE"/>
    <property type="match status" value="1"/>
</dbReference>
<keyword evidence="4" id="KW-0418">Kinase</keyword>
<dbReference type="GO" id="GO:1900150">
    <property type="term" value="P:regulation of defense response to fungus"/>
    <property type="evidence" value="ECO:0007669"/>
    <property type="project" value="InterPro"/>
</dbReference>
<feature type="compositionally biased region" description="Polar residues" evidence="1">
    <location>
        <begin position="71"/>
        <end position="93"/>
    </location>
</feature>
<keyword evidence="5" id="KW-1185">Reference proteome</keyword>
<dbReference type="EMBL" id="VEPZ02001236">
    <property type="protein sequence ID" value="KAE8684972.1"/>
    <property type="molecule type" value="Genomic_DNA"/>
</dbReference>
<feature type="domain" description="Probable zinc-ribbon" evidence="2">
    <location>
        <begin position="575"/>
        <end position="619"/>
    </location>
</feature>
<evidence type="ECO:0000259" key="2">
    <source>
        <dbReference type="Pfam" id="PF11331"/>
    </source>
</evidence>
<dbReference type="PANTHER" id="PTHR31105:SF38">
    <property type="entry name" value="PROTEIN ENHANCED DISEASE RESISTANCE 4"/>
    <property type="match status" value="1"/>
</dbReference>
<evidence type="ECO:0000259" key="3">
    <source>
        <dbReference type="Pfam" id="PF22910"/>
    </source>
</evidence>
<evidence type="ECO:0000313" key="4">
    <source>
        <dbReference type="EMBL" id="KAE8684972.1"/>
    </source>
</evidence>
<feature type="domain" description="Enhanced disease resistance 4-like N-terminal" evidence="3">
    <location>
        <begin position="9"/>
        <end position="41"/>
    </location>
</feature>
<dbReference type="InterPro" id="IPR040244">
    <property type="entry name" value="EDR4-like"/>
</dbReference>
<dbReference type="Proteomes" id="UP000436088">
    <property type="component" value="Unassembled WGS sequence"/>
</dbReference>
<keyword evidence="4" id="KW-0808">Transferase</keyword>